<evidence type="ECO:0000313" key="4">
    <source>
        <dbReference type="Proteomes" id="UP001347796"/>
    </source>
</evidence>
<proteinExistence type="predicted"/>
<dbReference type="EMBL" id="JAZGQO010000011">
    <property type="protein sequence ID" value="KAK6172296.1"/>
    <property type="molecule type" value="Genomic_DNA"/>
</dbReference>
<dbReference type="SMART" id="SM00034">
    <property type="entry name" value="CLECT"/>
    <property type="match status" value="1"/>
</dbReference>
<dbReference type="InterPro" id="IPR016186">
    <property type="entry name" value="C-type_lectin-like/link_sf"/>
</dbReference>
<evidence type="ECO:0000256" key="1">
    <source>
        <dbReference type="SAM" id="SignalP"/>
    </source>
</evidence>
<protein>
    <recommendedName>
        <fullName evidence="2">C-type lectin domain-containing protein</fullName>
    </recommendedName>
</protein>
<dbReference type="PANTHER" id="PTHR22801">
    <property type="entry name" value="LITHOSTATHINE"/>
    <property type="match status" value="1"/>
</dbReference>
<organism evidence="3 4">
    <name type="scientific">Patella caerulea</name>
    <name type="common">Rayed Mediterranean limpet</name>
    <dbReference type="NCBI Taxonomy" id="87958"/>
    <lineage>
        <taxon>Eukaryota</taxon>
        <taxon>Metazoa</taxon>
        <taxon>Spiralia</taxon>
        <taxon>Lophotrochozoa</taxon>
        <taxon>Mollusca</taxon>
        <taxon>Gastropoda</taxon>
        <taxon>Patellogastropoda</taxon>
        <taxon>Patelloidea</taxon>
        <taxon>Patellidae</taxon>
        <taxon>Patella</taxon>
    </lineage>
</organism>
<dbReference type="Proteomes" id="UP001347796">
    <property type="component" value="Unassembled WGS sequence"/>
</dbReference>
<evidence type="ECO:0000313" key="3">
    <source>
        <dbReference type="EMBL" id="KAK6172296.1"/>
    </source>
</evidence>
<name>A0AAN8JA18_PATCE</name>
<dbReference type="PROSITE" id="PS50041">
    <property type="entry name" value="C_TYPE_LECTIN_2"/>
    <property type="match status" value="1"/>
</dbReference>
<dbReference type="Gene3D" id="3.10.100.10">
    <property type="entry name" value="Mannose-Binding Protein A, subunit A"/>
    <property type="match status" value="1"/>
</dbReference>
<dbReference type="InterPro" id="IPR001304">
    <property type="entry name" value="C-type_lectin-like"/>
</dbReference>
<dbReference type="PANTHER" id="PTHR22801:SF63">
    <property type="entry name" value="C-TYPE LECTIN DOMAIN-CONTAINING PROTEIN"/>
    <property type="match status" value="1"/>
</dbReference>
<dbReference type="Pfam" id="PF00059">
    <property type="entry name" value="Lectin_C"/>
    <property type="match status" value="1"/>
</dbReference>
<dbReference type="CDD" id="cd00037">
    <property type="entry name" value="CLECT"/>
    <property type="match status" value="1"/>
</dbReference>
<sequence length="228" mass="26159">MDLVLRLLFTTITYKFIAASCPSNSIEFIPRGICYQLIKTPANFEGAKTGCEDLDGNLARIKSQETQDFLFQNYAGKFFWMGLSDSDNNNVYTWVDNSDLVYQNWNETLYVPAYCALFSKTGKWTFTNCIQTKYYLCEVPKVTVTTESDGILYHVQRNQILYDMSFFSSSDAVNNLMCAQSCINHKDICAGFTFDPETNIQNCRIYQHSYGNDNNFTTTTLLVYKVFS</sequence>
<reference evidence="3 4" key="1">
    <citation type="submission" date="2024-01" db="EMBL/GenBank/DDBJ databases">
        <title>The genome of the rayed Mediterranean limpet Patella caerulea (Linnaeus, 1758).</title>
        <authorList>
            <person name="Anh-Thu Weber A."/>
            <person name="Halstead-Nussloch G."/>
        </authorList>
    </citation>
    <scope>NUCLEOTIDE SEQUENCE [LARGE SCALE GENOMIC DNA]</scope>
    <source>
        <strain evidence="3">AATW-2023a</strain>
        <tissue evidence="3">Whole specimen</tissue>
    </source>
</reference>
<comment type="caution">
    <text evidence="3">The sequence shown here is derived from an EMBL/GenBank/DDBJ whole genome shotgun (WGS) entry which is preliminary data.</text>
</comment>
<feature type="domain" description="C-type lectin" evidence="2">
    <location>
        <begin position="30"/>
        <end position="138"/>
    </location>
</feature>
<dbReference type="InterPro" id="IPR016187">
    <property type="entry name" value="CTDL_fold"/>
</dbReference>
<feature type="signal peptide" evidence="1">
    <location>
        <begin position="1"/>
        <end position="19"/>
    </location>
</feature>
<dbReference type="InterPro" id="IPR050801">
    <property type="entry name" value="Ca-Dep_Lectins_ImmuneDev"/>
</dbReference>
<dbReference type="AlphaFoldDB" id="A0AAN8JA18"/>
<keyword evidence="1" id="KW-0732">Signal</keyword>
<gene>
    <name evidence="3" type="ORF">SNE40_015986</name>
</gene>
<dbReference type="SUPFAM" id="SSF56436">
    <property type="entry name" value="C-type lectin-like"/>
    <property type="match status" value="1"/>
</dbReference>
<evidence type="ECO:0000259" key="2">
    <source>
        <dbReference type="PROSITE" id="PS50041"/>
    </source>
</evidence>
<accession>A0AAN8JA18</accession>
<keyword evidence="4" id="KW-1185">Reference proteome</keyword>
<feature type="chain" id="PRO_5042966146" description="C-type lectin domain-containing protein" evidence="1">
    <location>
        <begin position="20"/>
        <end position="228"/>
    </location>
</feature>